<keyword evidence="4" id="KW-1185">Reference proteome</keyword>
<proteinExistence type="predicted"/>
<dbReference type="EMBL" id="JBHSBN010000008">
    <property type="protein sequence ID" value="MFC4107011.1"/>
    <property type="molecule type" value="Genomic_DNA"/>
</dbReference>
<sequence>MAAFHDPSPTSPPGWPSAGPTPPPGRDPARNRRRVRLGAAGLVLAGLGGVALLVPVPVVGRHWTPAPAGDPAPAGQPRLAPAPSTDPHAAPEIAATPSPTATPPTPITYWPSAATTGVPVGTVLTTTGSLTLSTDGQVVSNRDIVGCVTVTARNVTIQRSRITCASTLYSIRTLSTAVNLTVTDVEINGSGKNSAAVCCDNYTLQRVNVHHSIDGPRLGNNTKIIDSYVHDLTRTPTSHNDTLQVTGASNVLIQHNNLQPYNPVTRDPANACLMLGSTTAPSTNNVLYQLNLCDGGNYSIGIRSDIVATKLVFKNNKYGRDYRYGVIASLAIAGLQWDRPTNVWFDNGKPVI</sequence>
<name>A0ABV8KLW3_9ACTN</name>
<dbReference type="Proteomes" id="UP001595868">
    <property type="component" value="Unassembled WGS sequence"/>
</dbReference>
<accession>A0ABV8KLW3</accession>
<reference evidence="4" key="1">
    <citation type="journal article" date="2019" name="Int. J. Syst. Evol. Microbiol.">
        <title>The Global Catalogue of Microorganisms (GCM) 10K type strain sequencing project: providing services to taxonomists for standard genome sequencing and annotation.</title>
        <authorList>
            <consortium name="The Broad Institute Genomics Platform"/>
            <consortium name="The Broad Institute Genome Sequencing Center for Infectious Disease"/>
            <person name="Wu L."/>
            <person name="Ma J."/>
        </authorList>
    </citation>
    <scope>NUCLEOTIDE SEQUENCE [LARGE SCALE GENOMIC DNA]</scope>
    <source>
        <strain evidence="4">2902at01</strain>
    </source>
</reference>
<comment type="caution">
    <text evidence="3">The sequence shown here is derived from an EMBL/GenBank/DDBJ whole genome shotgun (WGS) entry which is preliminary data.</text>
</comment>
<organism evidence="3 4">
    <name type="scientific">Micromonospora zhanjiangensis</name>
    <dbReference type="NCBI Taxonomy" id="1522057"/>
    <lineage>
        <taxon>Bacteria</taxon>
        <taxon>Bacillati</taxon>
        <taxon>Actinomycetota</taxon>
        <taxon>Actinomycetes</taxon>
        <taxon>Micromonosporales</taxon>
        <taxon>Micromonosporaceae</taxon>
        <taxon>Micromonospora</taxon>
    </lineage>
</organism>
<evidence type="ECO:0008006" key="5">
    <source>
        <dbReference type="Google" id="ProtNLM"/>
    </source>
</evidence>
<protein>
    <recommendedName>
        <fullName evidence="5">Right handed beta helix region</fullName>
    </recommendedName>
</protein>
<evidence type="ECO:0000313" key="3">
    <source>
        <dbReference type="EMBL" id="MFC4107011.1"/>
    </source>
</evidence>
<gene>
    <name evidence="3" type="ORF">ACFOX0_13885</name>
</gene>
<feature type="compositionally biased region" description="Pro residues" evidence="1">
    <location>
        <begin position="9"/>
        <end position="26"/>
    </location>
</feature>
<keyword evidence="2" id="KW-1133">Transmembrane helix</keyword>
<feature type="region of interest" description="Disordered" evidence="1">
    <location>
        <begin position="1"/>
        <end position="31"/>
    </location>
</feature>
<feature type="region of interest" description="Disordered" evidence="1">
    <location>
        <begin position="65"/>
        <end position="110"/>
    </location>
</feature>
<dbReference type="SUPFAM" id="SSF51126">
    <property type="entry name" value="Pectin lyase-like"/>
    <property type="match status" value="1"/>
</dbReference>
<feature type="compositionally biased region" description="Low complexity" evidence="1">
    <location>
        <begin position="65"/>
        <end position="75"/>
    </location>
</feature>
<feature type="transmembrane region" description="Helical" evidence="2">
    <location>
        <begin position="35"/>
        <end position="56"/>
    </location>
</feature>
<keyword evidence="2" id="KW-0472">Membrane</keyword>
<evidence type="ECO:0000313" key="4">
    <source>
        <dbReference type="Proteomes" id="UP001595868"/>
    </source>
</evidence>
<evidence type="ECO:0000256" key="1">
    <source>
        <dbReference type="SAM" id="MobiDB-lite"/>
    </source>
</evidence>
<feature type="compositionally biased region" description="Low complexity" evidence="1">
    <location>
        <begin position="90"/>
        <end position="99"/>
    </location>
</feature>
<dbReference type="InterPro" id="IPR011050">
    <property type="entry name" value="Pectin_lyase_fold/virulence"/>
</dbReference>
<keyword evidence="2" id="KW-0812">Transmembrane</keyword>
<dbReference type="RefSeq" id="WP_377545502.1">
    <property type="nucleotide sequence ID" value="NZ_JBHSBN010000008.1"/>
</dbReference>
<evidence type="ECO:0000256" key="2">
    <source>
        <dbReference type="SAM" id="Phobius"/>
    </source>
</evidence>